<gene>
    <name evidence="2" type="ORF">TRAPUB_748</name>
</gene>
<proteinExistence type="predicted"/>
<reference evidence="2 3" key="1">
    <citation type="submission" date="2016-10" db="EMBL/GenBank/DDBJ databases">
        <title>Genome sequence of the basidiomycete white-rot fungus Trametes pubescens.</title>
        <authorList>
            <person name="Makela M.R."/>
            <person name="Granchi Z."/>
            <person name="Peng M."/>
            <person name="De Vries R.P."/>
            <person name="Grigoriev I."/>
            <person name="Riley R."/>
            <person name="Hilden K."/>
        </authorList>
    </citation>
    <scope>NUCLEOTIDE SEQUENCE [LARGE SCALE GENOMIC DNA]</scope>
    <source>
        <strain evidence="2 3">FBCC735</strain>
    </source>
</reference>
<feature type="compositionally biased region" description="Low complexity" evidence="1">
    <location>
        <begin position="351"/>
        <end position="399"/>
    </location>
</feature>
<protein>
    <submittedName>
        <fullName evidence="2">Uncharacterized protein</fullName>
    </submittedName>
</protein>
<comment type="caution">
    <text evidence="2">The sequence shown here is derived from an EMBL/GenBank/DDBJ whole genome shotgun (WGS) entry which is preliminary data.</text>
</comment>
<dbReference type="AlphaFoldDB" id="A0A1M2VLC4"/>
<feature type="compositionally biased region" description="Low complexity" evidence="1">
    <location>
        <begin position="315"/>
        <end position="325"/>
    </location>
</feature>
<evidence type="ECO:0000256" key="1">
    <source>
        <dbReference type="SAM" id="MobiDB-lite"/>
    </source>
</evidence>
<organism evidence="2 3">
    <name type="scientific">Trametes pubescens</name>
    <name type="common">White-rot fungus</name>
    <dbReference type="NCBI Taxonomy" id="154538"/>
    <lineage>
        <taxon>Eukaryota</taxon>
        <taxon>Fungi</taxon>
        <taxon>Dikarya</taxon>
        <taxon>Basidiomycota</taxon>
        <taxon>Agaricomycotina</taxon>
        <taxon>Agaricomycetes</taxon>
        <taxon>Polyporales</taxon>
        <taxon>Polyporaceae</taxon>
        <taxon>Trametes</taxon>
    </lineage>
</organism>
<accession>A0A1M2VLC4</accession>
<keyword evidence="3" id="KW-1185">Reference proteome</keyword>
<feature type="region of interest" description="Disordered" evidence="1">
    <location>
        <begin position="217"/>
        <end position="299"/>
    </location>
</feature>
<evidence type="ECO:0000313" key="3">
    <source>
        <dbReference type="Proteomes" id="UP000184267"/>
    </source>
</evidence>
<feature type="compositionally biased region" description="Polar residues" evidence="1">
    <location>
        <begin position="326"/>
        <end position="350"/>
    </location>
</feature>
<feature type="region of interest" description="Disordered" evidence="1">
    <location>
        <begin position="315"/>
        <end position="416"/>
    </location>
</feature>
<dbReference type="Proteomes" id="UP000184267">
    <property type="component" value="Unassembled WGS sequence"/>
</dbReference>
<name>A0A1M2VLC4_TRAPU</name>
<dbReference type="STRING" id="154538.A0A1M2VLC4"/>
<evidence type="ECO:0000313" key="2">
    <source>
        <dbReference type="EMBL" id="OJT08356.1"/>
    </source>
</evidence>
<dbReference type="EMBL" id="MNAD01001050">
    <property type="protein sequence ID" value="OJT08356.1"/>
    <property type="molecule type" value="Genomic_DNA"/>
</dbReference>
<feature type="compositionally biased region" description="Polar residues" evidence="1">
    <location>
        <begin position="254"/>
        <end position="267"/>
    </location>
</feature>
<dbReference type="OrthoDB" id="2758482at2759"/>
<sequence>MHTQFANGCFEDIPRKREDYLKVTFWYKKEWNKHLKEDIVEFGKSTQRGGTRAANGENVRYQFVQDGGGIVVDGHRAGEMRARFREFGVHLHNHDRKPDTWANGLDPEDNIAYTAWMRATCPELQLCHNDWKSRHLAVREYPQWKTAFEKRLKRRQLRLETIAALEAAGKSTQGELLGILTYVPEDDADDLQAAADERNAPNVDIFLSQAKYTVGAHSPSGATNGASPPSLKRVSDGMGTEPTTPSKLRRLDSANMSATAMTRSQSPDLEYLDAPGSIPVQSHAGGAQSHSDVPAGLADTGTRTLIDDAARDLDSQNAQNSQNAQTAPGLQNAQNAQDSWQEAQNVQGPHNAQNAQNAQDSQDSQNAQTAQGSQNAQDAQDSWQNAQNAQNAQDPQNAQLRDCDLSTNGAAPSTASTAVTAVPTLHVPGVTASPRGQPIRQSQIPDLFDALQWGKESIQDDRNAALHRPAGPAVTTVSPLRVAVSAAPANAPVAKRATKGAKATAKAAVMAVWPPPAVNDPAIKDPLKDKCARAWASENGPNSRAEFEAWYASGVATHYKKKKLAETGNIQTASAGKSG</sequence>